<proteinExistence type="predicted"/>
<sequence>MIAALDHGALGFAPLDVTEVEPLTEGHILHSRAQMRQTLHISGNHMLVRHQLLQKAQEDLTCFLRGENPATSFIPRGAIEGSERLNHLSRPFRQAIRNQA</sequence>
<accession>A0A0J7Y407</accession>
<dbReference type="AlphaFoldDB" id="A0A0J7Y407"/>
<name>A0A0J7Y407_9SPHN</name>
<dbReference type="Proteomes" id="UP000052232">
    <property type="component" value="Unassembled WGS sequence"/>
</dbReference>
<reference evidence="1 2" key="1">
    <citation type="journal article" date="2015" name="G3 (Bethesda)">
        <title>Insights into Ongoing Evolution of the Hexachlorocyclohexane Catabolic Pathway from Comparative Genomics of Ten Sphingomonadaceae Strains.</title>
        <authorList>
            <person name="Pearce S.L."/>
            <person name="Oakeshott J.G."/>
            <person name="Pandey G."/>
        </authorList>
    </citation>
    <scope>NUCLEOTIDE SEQUENCE [LARGE SCALE GENOMIC DNA]</scope>
    <source>
        <strain evidence="1 2">LL01</strain>
    </source>
</reference>
<gene>
    <name evidence="1" type="ORF">V473_00865</name>
</gene>
<dbReference type="PATRIC" id="fig|1420583.3.peg.166"/>
<evidence type="ECO:0000313" key="1">
    <source>
        <dbReference type="EMBL" id="KMS58651.1"/>
    </source>
</evidence>
<organism evidence="1 2">
    <name type="scientific">Sphingobium cupriresistens LL01</name>
    <dbReference type="NCBI Taxonomy" id="1420583"/>
    <lineage>
        <taxon>Bacteria</taxon>
        <taxon>Pseudomonadati</taxon>
        <taxon>Pseudomonadota</taxon>
        <taxon>Alphaproteobacteria</taxon>
        <taxon>Sphingomonadales</taxon>
        <taxon>Sphingomonadaceae</taxon>
        <taxon>Sphingobium</taxon>
    </lineage>
</organism>
<dbReference type="STRING" id="1420583.V473_00865"/>
<protein>
    <submittedName>
        <fullName evidence="1">Uncharacterized protein</fullName>
    </submittedName>
</protein>
<comment type="caution">
    <text evidence="1">The sequence shown here is derived from an EMBL/GenBank/DDBJ whole genome shotgun (WGS) entry which is preliminary data.</text>
</comment>
<dbReference type="EMBL" id="JACT01000001">
    <property type="protein sequence ID" value="KMS58651.1"/>
    <property type="molecule type" value="Genomic_DNA"/>
</dbReference>
<dbReference type="Gene3D" id="3.40.50.720">
    <property type="entry name" value="NAD(P)-binding Rossmann-like Domain"/>
    <property type="match status" value="2"/>
</dbReference>
<evidence type="ECO:0000313" key="2">
    <source>
        <dbReference type="Proteomes" id="UP000052232"/>
    </source>
</evidence>
<keyword evidence="2" id="KW-1185">Reference proteome</keyword>